<dbReference type="InterPro" id="IPR040976">
    <property type="entry name" value="Pkinase_fungal"/>
</dbReference>
<dbReference type="SUPFAM" id="SSF56112">
    <property type="entry name" value="Protein kinase-like (PK-like)"/>
    <property type="match status" value="1"/>
</dbReference>
<sequence length="743" mass="85630">MEVPAELLAYTNRNPLETILNRFRSTFDTSSNPMEVIDTLIFGLSSYTTGEHRNEEILAIRQLLLKLLLKLSLNQIPVFKFSDLVALIKGFAGDHEIWSTVIQIADRIDKEDQPTNTAPQTTVAKKEYSTATKFQSATEPAGYDATATLLAIALEYELQERTFRNVDKFWELNFENKSWSKTTTQIWKSYSEDCQRGISNVFSDNTDEEAIRSWMHDFRDRYLIQLIKGSKVSGKDWPAVQREQRKSLMRGKYFYTIKSGELKGSLNNCHVDFFIKSSVISGNDEHKWRDVRVVGQITSSNKQLDDKTHLLMRNVREIFYSQPLRRFVHGFCLHNDHMELWIVDRAGAYSSGEIDVSQSQEKLIRALSSYMFMSDEDLGLDPITSYNSDGRCFVTVPNAKTSVERIEVNPLPIARPETIVSRGTTCLETKDSMYMLKFSWGTESVESETKIFKSVKDVTGVIKLNYSSDLYDIHDHRMEMKFTEDKKWDIYFGDRTLYHSISTGSPAMESYIQRKLTYVKLSPVGRPLQSSSTVREFVHGIRDAIIGHRNLYERGIIHGNISARNIILTKADVRGASEGILTGLDKALYRQEKKGKKQHESFTGTRKYMALELLEAIDEKEYTLKQTYRHDLESFFYVLIAGCMSYCRKEAPTHLQNWYSANSTLCFTSKKSDIKDKFQKRILDYFTPVFECLQELALSLRQILFEDKSVGYGTPEDPNVLYEPIIRAFDDTIQELEGEKDFK</sequence>
<protein>
    <submittedName>
        <fullName evidence="2">Bgt-20072</fullName>
    </submittedName>
</protein>
<dbReference type="GO" id="GO:0004672">
    <property type="term" value="F:protein kinase activity"/>
    <property type="evidence" value="ECO:0007669"/>
    <property type="project" value="InterPro"/>
</dbReference>
<dbReference type="GO" id="GO:0005524">
    <property type="term" value="F:ATP binding"/>
    <property type="evidence" value="ECO:0007669"/>
    <property type="project" value="InterPro"/>
</dbReference>
<accession>A0A9X9MHR4</accession>
<keyword evidence="3" id="KW-1185">Reference proteome</keyword>
<reference evidence="2 3" key="1">
    <citation type="submission" date="2018-08" db="EMBL/GenBank/DDBJ databases">
        <authorList>
            <person name="Muller C M."/>
        </authorList>
    </citation>
    <scope>NUCLEOTIDE SEQUENCE [LARGE SCALE GENOMIC DNA]</scope>
</reference>
<organism evidence="2 3">
    <name type="scientific">Blumeria graminis f. sp. tritici</name>
    <dbReference type="NCBI Taxonomy" id="62690"/>
    <lineage>
        <taxon>Eukaryota</taxon>
        <taxon>Fungi</taxon>
        <taxon>Dikarya</taxon>
        <taxon>Ascomycota</taxon>
        <taxon>Pezizomycotina</taxon>
        <taxon>Leotiomycetes</taxon>
        <taxon>Erysiphales</taxon>
        <taxon>Erysiphaceae</taxon>
        <taxon>Blumeria</taxon>
    </lineage>
</organism>
<feature type="domain" description="Protein kinase" evidence="1">
    <location>
        <begin position="340"/>
        <end position="710"/>
    </location>
</feature>
<dbReference type="PROSITE" id="PS50011">
    <property type="entry name" value="PROTEIN_KINASE_DOM"/>
    <property type="match status" value="1"/>
</dbReference>
<dbReference type="Proteomes" id="UP000324639">
    <property type="component" value="Chromosome Bgt_-06"/>
</dbReference>
<gene>
    <name evidence="2" type="ORF">BGT96224V316_LOCUS4541</name>
</gene>
<name>A0A9X9MHR4_BLUGR</name>
<dbReference type="AlphaFoldDB" id="A0A9X9MHR4"/>
<dbReference type="InterPro" id="IPR000719">
    <property type="entry name" value="Prot_kinase_dom"/>
</dbReference>
<evidence type="ECO:0000259" key="1">
    <source>
        <dbReference type="PROSITE" id="PS50011"/>
    </source>
</evidence>
<proteinExistence type="predicted"/>
<dbReference type="InterPro" id="IPR011009">
    <property type="entry name" value="Kinase-like_dom_sf"/>
</dbReference>
<dbReference type="PANTHER" id="PTHR38248:SF2">
    <property type="entry name" value="FUNK1 11"/>
    <property type="match status" value="1"/>
</dbReference>
<dbReference type="PANTHER" id="PTHR38248">
    <property type="entry name" value="FUNK1 6"/>
    <property type="match status" value="1"/>
</dbReference>
<dbReference type="Pfam" id="PF17667">
    <property type="entry name" value="Pkinase_fungal"/>
    <property type="match status" value="1"/>
</dbReference>
<dbReference type="Gene3D" id="1.10.510.10">
    <property type="entry name" value="Transferase(Phosphotransferase) domain 1"/>
    <property type="match status" value="1"/>
</dbReference>
<evidence type="ECO:0000313" key="2">
    <source>
        <dbReference type="EMBL" id="VDB88369.1"/>
    </source>
</evidence>
<evidence type="ECO:0000313" key="3">
    <source>
        <dbReference type="Proteomes" id="UP000324639"/>
    </source>
</evidence>
<dbReference type="EMBL" id="LR026989">
    <property type="protein sequence ID" value="VDB88369.1"/>
    <property type="molecule type" value="Genomic_DNA"/>
</dbReference>